<evidence type="ECO:0000256" key="4">
    <source>
        <dbReference type="ARBA" id="ARBA00022807"/>
    </source>
</evidence>
<evidence type="ECO:0000256" key="1">
    <source>
        <dbReference type="ARBA" id="ARBA00005234"/>
    </source>
</evidence>
<keyword evidence="3" id="KW-0378">Hydrolase</keyword>
<sequence length="362" mass="42181">MGSSSHGSSLLNRMLACYADCIESIPQANTQCSERYPIYLKKKLRSASMNTSKLSDTQVVSVKQERKINLGWRNKKTKVLKDVMESDFWSNVPQRLRTKRKSKFNGKEALSTPKVVLSKSKETISRSNKALSTLKEALSRPNKALSTPKEVLSTLKEALSRPKEKLNSGDFDIYLKKIWKIFSGDRLRHFTCFDSLWFSLYRAAPSKDKVLTWIKKEPIFSKSYVFVPIVCWGHWSLLILCHFGESLESTTKSRCMLLLDSLEMTNPRRLEPEIRRFVLDIYKTEDRPEAKHLVSQIPFLVPKVPQQRDGNECGFFILYFINLFLEHAPDNFSMEGYPYFMKKDWFSFEDLDRFYERLDSLN</sequence>
<gene>
    <name evidence="6" type="ORF">D0Y65_010223</name>
</gene>
<dbReference type="PROSITE" id="PS50600">
    <property type="entry name" value="ULP_PROTEASE"/>
    <property type="match status" value="1"/>
</dbReference>
<accession>A0A445L2M1</accession>
<evidence type="ECO:0000259" key="5">
    <source>
        <dbReference type="PROSITE" id="PS50600"/>
    </source>
</evidence>
<dbReference type="EMBL" id="QZWG01000004">
    <property type="protein sequence ID" value="RZC17325.1"/>
    <property type="molecule type" value="Genomic_DNA"/>
</dbReference>
<dbReference type="InterPro" id="IPR003653">
    <property type="entry name" value="Peptidase_C48_C"/>
</dbReference>
<keyword evidence="7" id="KW-1185">Reference proteome</keyword>
<dbReference type="PANTHER" id="PTHR46915">
    <property type="entry name" value="UBIQUITIN-LIKE PROTEASE 4-RELATED"/>
    <property type="match status" value="1"/>
</dbReference>
<dbReference type="GO" id="GO:0008234">
    <property type="term" value="F:cysteine-type peptidase activity"/>
    <property type="evidence" value="ECO:0007669"/>
    <property type="project" value="UniProtKB-KW"/>
</dbReference>
<keyword evidence="4" id="KW-0788">Thiol protease</keyword>
<protein>
    <submittedName>
        <fullName evidence="6">Putative ubiquitin-like-specific protease 2A isoform B</fullName>
    </submittedName>
</protein>
<feature type="domain" description="Ubiquitin-like protease family profile" evidence="5">
    <location>
        <begin position="145"/>
        <end position="324"/>
    </location>
</feature>
<reference evidence="6 7" key="1">
    <citation type="submission" date="2018-09" db="EMBL/GenBank/DDBJ databases">
        <title>A high-quality reference genome of wild soybean provides a powerful tool to mine soybean genomes.</title>
        <authorList>
            <person name="Xie M."/>
            <person name="Chung C.Y.L."/>
            <person name="Li M.-W."/>
            <person name="Wong F.-L."/>
            <person name="Chan T.-F."/>
            <person name="Lam H.-M."/>
        </authorList>
    </citation>
    <scope>NUCLEOTIDE SEQUENCE [LARGE SCALE GENOMIC DNA]</scope>
    <source>
        <strain evidence="7">cv. W05</strain>
        <tissue evidence="6">Hypocotyl of etiolated seedlings</tissue>
    </source>
</reference>
<name>A0A445L2M1_GLYSO</name>
<dbReference type="InterPro" id="IPR038765">
    <property type="entry name" value="Papain-like_cys_pep_sf"/>
</dbReference>
<comment type="similarity">
    <text evidence="1">Belongs to the peptidase C48 family.</text>
</comment>
<dbReference type="Proteomes" id="UP000289340">
    <property type="component" value="Chromosome 4"/>
</dbReference>
<proteinExistence type="inferred from homology"/>
<keyword evidence="2 6" id="KW-0645">Protease</keyword>
<dbReference type="PANTHER" id="PTHR46915:SF6">
    <property type="entry name" value="CYSTEINE PROTEINASES SUPERFAMILY PROTEIN"/>
    <property type="match status" value="1"/>
</dbReference>
<dbReference type="GO" id="GO:0006508">
    <property type="term" value="P:proteolysis"/>
    <property type="evidence" value="ECO:0007669"/>
    <property type="project" value="UniProtKB-KW"/>
</dbReference>
<organism evidence="6 7">
    <name type="scientific">Glycine soja</name>
    <name type="common">Wild soybean</name>
    <dbReference type="NCBI Taxonomy" id="3848"/>
    <lineage>
        <taxon>Eukaryota</taxon>
        <taxon>Viridiplantae</taxon>
        <taxon>Streptophyta</taxon>
        <taxon>Embryophyta</taxon>
        <taxon>Tracheophyta</taxon>
        <taxon>Spermatophyta</taxon>
        <taxon>Magnoliopsida</taxon>
        <taxon>eudicotyledons</taxon>
        <taxon>Gunneridae</taxon>
        <taxon>Pentapetalae</taxon>
        <taxon>rosids</taxon>
        <taxon>fabids</taxon>
        <taxon>Fabales</taxon>
        <taxon>Fabaceae</taxon>
        <taxon>Papilionoideae</taxon>
        <taxon>50 kb inversion clade</taxon>
        <taxon>NPAAA clade</taxon>
        <taxon>indigoferoid/millettioid clade</taxon>
        <taxon>Phaseoleae</taxon>
        <taxon>Glycine</taxon>
        <taxon>Glycine subgen. Soja</taxon>
    </lineage>
</organism>
<dbReference type="Gene3D" id="3.40.395.10">
    <property type="entry name" value="Adenoviral Proteinase, Chain A"/>
    <property type="match status" value="1"/>
</dbReference>
<evidence type="ECO:0000256" key="3">
    <source>
        <dbReference type="ARBA" id="ARBA00022801"/>
    </source>
</evidence>
<dbReference type="Pfam" id="PF02902">
    <property type="entry name" value="Peptidase_C48"/>
    <property type="match status" value="1"/>
</dbReference>
<dbReference type="AlphaFoldDB" id="A0A445L2M1"/>
<dbReference type="GO" id="GO:0016926">
    <property type="term" value="P:protein desumoylation"/>
    <property type="evidence" value="ECO:0007669"/>
    <property type="project" value="UniProtKB-ARBA"/>
</dbReference>
<evidence type="ECO:0000256" key="2">
    <source>
        <dbReference type="ARBA" id="ARBA00022670"/>
    </source>
</evidence>
<dbReference type="SUPFAM" id="SSF54001">
    <property type="entry name" value="Cysteine proteinases"/>
    <property type="match status" value="1"/>
</dbReference>
<evidence type="ECO:0000313" key="7">
    <source>
        <dbReference type="Proteomes" id="UP000289340"/>
    </source>
</evidence>
<comment type="caution">
    <text evidence="6">The sequence shown here is derived from an EMBL/GenBank/DDBJ whole genome shotgun (WGS) entry which is preliminary data.</text>
</comment>
<evidence type="ECO:0000313" key="6">
    <source>
        <dbReference type="EMBL" id="RZC17325.1"/>
    </source>
</evidence>